<sequence>MDKECQICMIEEPLLWMPCGHRACRVCLERVLFARVNDESTHENIAANSIIDEEELIENYYVNCSGWGRCPFCRRLISMYDIKESADSLKSFYTKHLDIWSTEVAGLIYVDRDKSMRIEFPSCDDEIPTVTFIAAGADVVVPFEDGFHYNKTCKSFYGCIDLSKVEEFPNKEERWEMVMQFSTDLRFIIHGMIVKKPISLQYKNIKDCPLSGTWIVRWQRSNEKGVDRNDLTSVRMKVYGNKFVCHSIEYELNLGNDEESRVHFHWPYSNNIQVAESGVNLQRKPDGPDIGETIVWTVDSDDYFRIFWTRETKEILNEPCVVQRLGYRSTLFHRIDRSRQREKPECNSQSLFPNVFMQGLTIGIASYHFVSKDGDGEEGAYISYESIKCADWPPLDNGSPVPARVPFEDISYDEETRTFRGTIPWQERYGTSWNGAIKWNYEMKFDSEFICIATGNVKSIRADGNSDDSFNHIYGESLLYVNGGIFNKIRQLLTAPLDDPTAGQPNDDETEIDGLVIRANIEKIRERLSDENVSARLKHYITTNIGIGAFTMKEDDLIDYNL</sequence>
<dbReference type="InterPro" id="IPR001841">
    <property type="entry name" value="Znf_RING"/>
</dbReference>
<gene>
    <name evidence="2" type="ORF">CTEN210_15333</name>
</gene>
<dbReference type="Gene3D" id="3.30.40.10">
    <property type="entry name" value="Zinc/RING finger domain, C3HC4 (zinc finger)"/>
    <property type="match status" value="1"/>
</dbReference>
<dbReference type="InterPro" id="IPR013083">
    <property type="entry name" value="Znf_RING/FYVE/PHD"/>
</dbReference>
<proteinExistence type="predicted"/>
<name>A0AAD3D6L9_9STRA</name>
<evidence type="ECO:0000259" key="1">
    <source>
        <dbReference type="SMART" id="SM00184"/>
    </source>
</evidence>
<feature type="domain" description="RING-type" evidence="1">
    <location>
        <begin position="5"/>
        <end position="73"/>
    </location>
</feature>
<keyword evidence="3" id="KW-1185">Reference proteome</keyword>
<organism evidence="2 3">
    <name type="scientific">Chaetoceros tenuissimus</name>
    <dbReference type="NCBI Taxonomy" id="426638"/>
    <lineage>
        <taxon>Eukaryota</taxon>
        <taxon>Sar</taxon>
        <taxon>Stramenopiles</taxon>
        <taxon>Ochrophyta</taxon>
        <taxon>Bacillariophyta</taxon>
        <taxon>Coscinodiscophyceae</taxon>
        <taxon>Chaetocerotophycidae</taxon>
        <taxon>Chaetocerotales</taxon>
        <taxon>Chaetocerotaceae</taxon>
        <taxon>Chaetoceros</taxon>
    </lineage>
</organism>
<evidence type="ECO:0000313" key="3">
    <source>
        <dbReference type="Proteomes" id="UP001054902"/>
    </source>
</evidence>
<dbReference type="AlphaFoldDB" id="A0AAD3D6L9"/>
<accession>A0AAD3D6L9</accession>
<reference evidence="2 3" key="1">
    <citation type="journal article" date="2021" name="Sci. Rep.">
        <title>The genome of the diatom Chaetoceros tenuissimus carries an ancient integrated fragment of an extant virus.</title>
        <authorList>
            <person name="Hongo Y."/>
            <person name="Kimura K."/>
            <person name="Takaki Y."/>
            <person name="Yoshida Y."/>
            <person name="Baba S."/>
            <person name="Kobayashi G."/>
            <person name="Nagasaki K."/>
            <person name="Hano T."/>
            <person name="Tomaru Y."/>
        </authorList>
    </citation>
    <scope>NUCLEOTIDE SEQUENCE [LARGE SCALE GENOMIC DNA]</scope>
    <source>
        <strain evidence="2 3">NIES-3715</strain>
    </source>
</reference>
<dbReference type="EMBL" id="BLLK01000062">
    <property type="protein sequence ID" value="GFH58857.1"/>
    <property type="molecule type" value="Genomic_DNA"/>
</dbReference>
<protein>
    <recommendedName>
        <fullName evidence="1">RING-type domain-containing protein</fullName>
    </recommendedName>
</protein>
<comment type="caution">
    <text evidence="2">The sequence shown here is derived from an EMBL/GenBank/DDBJ whole genome shotgun (WGS) entry which is preliminary data.</text>
</comment>
<evidence type="ECO:0000313" key="2">
    <source>
        <dbReference type="EMBL" id="GFH58857.1"/>
    </source>
</evidence>
<dbReference type="Proteomes" id="UP001054902">
    <property type="component" value="Unassembled WGS sequence"/>
</dbReference>
<dbReference type="SUPFAM" id="SSF57850">
    <property type="entry name" value="RING/U-box"/>
    <property type="match status" value="1"/>
</dbReference>
<dbReference type="SMART" id="SM00184">
    <property type="entry name" value="RING"/>
    <property type="match status" value="1"/>
</dbReference>